<organism evidence="1 2">
    <name type="scientific">Qipengyuania atrilutea</name>
    <dbReference type="NCBI Taxonomy" id="2744473"/>
    <lineage>
        <taxon>Bacteria</taxon>
        <taxon>Pseudomonadati</taxon>
        <taxon>Pseudomonadota</taxon>
        <taxon>Alphaproteobacteria</taxon>
        <taxon>Sphingomonadales</taxon>
        <taxon>Erythrobacteraceae</taxon>
        <taxon>Qipengyuania</taxon>
    </lineage>
</organism>
<evidence type="ECO:0000313" key="2">
    <source>
        <dbReference type="Proteomes" id="UP000561438"/>
    </source>
</evidence>
<reference evidence="1 2" key="1">
    <citation type="submission" date="2020-06" db="EMBL/GenBank/DDBJ databases">
        <title>Altererythrobacter sp. HHU K3-1.</title>
        <authorList>
            <person name="Zhang D."/>
            <person name="Xue H."/>
        </authorList>
    </citation>
    <scope>NUCLEOTIDE SEQUENCE [LARGE SCALE GENOMIC DNA]</scope>
    <source>
        <strain evidence="1 2">HHU K3-1</strain>
    </source>
</reference>
<sequence length="100" mass="10353">MPKFKEDSGDWTIDAVRRTRIGGAWTGGAIPIGEASEAYQVTLGNGTVEATVTTPSLPYTWTVADQTTATGAEVPEGSLEYSIAQISALVGAGYEAEATA</sequence>
<dbReference type="RefSeq" id="WP_176266614.1">
    <property type="nucleotide sequence ID" value="NZ_JABWGV010000001.1"/>
</dbReference>
<keyword evidence="2" id="KW-1185">Reference proteome</keyword>
<dbReference type="EMBL" id="JABWGV010000001">
    <property type="protein sequence ID" value="NVD44372.1"/>
    <property type="molecule type" value="Genomic_DNA"/>
</dbReference>
<evidence type="ECO:0000313" key="1">
    <source>
        <dbReference type="EMBL" id="NVD44372.1"/>
    </source>
</evidence>
<proteinExistence type="predicted"/>
<name>A0A850H2D9_9SPHN</name>
<dbReference type="AlphaFoldDB" id="A0A850H2D9"/>
<comment type="caution">
    <text evidence="1">The sequence shown here is derived from an EMBL/GenBank/DDBJ whole genome shotgun (WGS) entry which is preliminary data.</text>
</comment>
<gene>
    <name evidence="1" type="ORF">HUV48_05005</name>
</gene>
<dbReference type="Proteomes" id="UP000561438">
    <property type="component" value="Unassembled WGS sequence"/>
</dbReference>
<accession>A0A850H2D9</accession>
<protein>
    <submittedName>
        <fullName evidence="1">Uncharacterized protein</fullName>
    </submittedName>
</protein>